<dbReference type="AlphaFoldDB" id="A0A8H6ZBX5"/>
<dbReference type="OrthoDB" id="1862401at2759"/>
<feature type="compositionally biased region" description="Low complexity" evidence="3">
    <location>
        <begin position="121"/>
        <end position="135"/>
    </location>
</feature>
<reference evidence="4" key="1">
    <citation type="submission" date="2020-05" db="EMBL/GenBank/DDBJ databases">
        <title>Mycena genomes resolve the evolution of fungal bioluminescence.</title>
        <authorList>
            <person name="Tsai I.J."/>
        </authorList>
    </citation>
    <scope>NUCLEOTIDE SEQUENCE</scope>
    <source>
        <strain evidence="4">160909Yilan</strain>
    </source>
</reference>
<keyword evidence="2" id="KW-0012">Acyltransferase</keyword>
<dbReference type="PANTHER" id="PTHR31642:SF11">
    <property type="entry name" value="SHIKIMATE O-HYDROXYCINNAMOYLTRANSFERASE"/>
    <property type="match status" value="1"/>
</dbReference>
<evidence type="ECO:0000313" key="5">
    <source>
        <dbReference type="Proteomes" id="UP000623467"/>
    </source>
</evidence>
<evidence type="ECO:0000256" key="2">
    <source>
        <dbReference type="ARBA" id="ARBA00023315"/>
    </source>
</evidence>
<evidence type="ECO:0000256" key="1">
    <source>
        <dbReference type="ARBA" id="ARBA00022679"/>
    </source>
</evidence>
<dbReference type="Proteomes" id="UP000623467">
    <property type="component" value="Unassembled WGS sequence"/>
</dbReference>
<dbReference type="EMBL" id="JACAZH010000002">
    <property type="protein sequence ID" value="KAF7374807.1"/>
    <property type="molecule type" value="Genomic_DNA"/>
</dbReference>
<keyword evidence="1 4" id="KW-0808">Transferase</keyword>
<evidence type="ECO:0000256" key="3">
    <source>
        <dbReference type="SAM" id="MobiDB-lite"/>
    </source>
</evidence>
<dbReference type="Pfam" id="PF02458">
    <property type="entry name" value="Transferase"/>
    <property type="match status" value="2"/>
</dbReference>
<dbReference type="Gene3D" id="3.30.559.10">
    <property type="entry name" value="Chloramphenicol acetyltransferase-like domain"/>
    <property type="match status" value="4"/>
</dbReference>
<evidence type="ECO:0000313" key="4">
    <source>
        <dbReference type="EMBL" id="KAF7374807.1"/>
    </source>
</evidence>
<feature type="region of interest" description="Disordered" evidence="3">
    <location>
        <begin position="116"/>
        <end position="135"/>
    </location>
</feature>
<gene>
    <name evidence="4" type="ORF">MSAN_00366400</name>
</gene>
<accession>A0A8H6ZBX5</accession>
<sequence>MQSLLPGPTGSFPESRGILLQDLPAAGNALLASFDATPEGVCRNPIFTVQHTRFACGSVALGVQVHHAVCDGDGFFQLVRDLAVLYRGFQSSETVPSLVHPPHIRSYMQLLTSNRHCSMQSPPSTDTSSSVTSAALTPSRYPVEGRILHFSSARLNALKAEATDPNGSGWVSTFDALAAHLYQCIHRARLQLSARDSSFGELSRLDLITAVNLRSRLGLPARYFPNKVFAVYATIPADTLANGPLWQVAKVVHDLPRSSFLAQKDEIDRSLKWIAAQPDMRKVSMKSQYGNGSFMISQWNKFDIHSPRSARRSPSILDTELFSAPPTHSLFLAHAWVALGLVSDLSCLLRTGPAVLAFRLSPLRLPLSRFESQSAGTAVPPRARTHTVVLLSVSTGCVAPVASLSFSSPRRLEDTTYRTATASSDVGFNWPRPNLIANNPLVFRKLASHARPGAAVDSLKKLSPSTAMSSISNSVSVISRRTVLCADESSWKALGDPPFSLGPFDQLVSFRPIEAVWVYAQCNPNVELIPLERLQRGLERLLDYYPQLSGRLQINSSNGLREIVRFNTGAELLEARCSRELDAISSPGPSLPESRCILLQDLPAAGNALLASFDATPEGVCRDPILTVQHTRFACGSVALGVQVHHAVCDADGFFQLVRDLAELYRGFQSSETVPSLVHPPHIRSYMSELMSGRNMTSEEQLAALDVQPPFFHAEPPSTDTSSSVTSAALSPPRYPIEGRILRFSSARLNALKAEATDPNSSDWVSTFDALAAYLYQCIHRARLQLSARDSSFGELSRPDLMTAVNLRSRLGLPARYFPNKVFAVYTTIPADTLANGPLWQVAKGVHDLPRSSFLAQKDEIDRNLKWIAAQPDMRKVSRKFQYGNGSFMISQWNKFDMYAGSVFDVAPVLVSRPFTQNALMDGMAYLLPTGEIGTEGDAGAIDVRLSMSAPLWELCRITT</sequence>
<organism evidence="4 5">
    <name type="scientific">Mycena sanguinolenta</name>
    <dbReference type="NCBI Taxonomy" id="230812"/>
    <lineage>
        <taxon>Eukaryota</taxon>
        <taxon>Fungi</taxon>
        <taxon>Dikarya</taxon>
        <taxon>Basidiomycota</taxon>
        <taxon>Agaricomycotina</taxon>
        <taxon>Agaricomycetes</taxon>
        <taxon>Agaricomycetidae</taxon>
        <taxon>Agaricales</taxon>
        <taxon>Marasmiineae</taxon>
        <taxon>Mycenaceae</taxon>
        <taxon>Mycena</taxon>
    </lineage>
</organism>
<comment type="caution">
    <text evidence="4">The sequence shown here is derived from an EMBL/GenBank/DDBJ whole genome shotgun (WGS) entry which is preliminary data.</text>
</comment>
<protein>
    <submittedName>
        <fullName evidence="4">Anthranilate N-benzoyltransferase protein 3-like protein</fullName>
    </submittedName>
</protein>
<keyword evidence="5" id="KW-1185">Reference proteome</keyword>
<dbReference type="GO" id="GO:0016747">
    <property type="term" value="F:acyltransferase activity, transferring groups other than amino-acyl groups"/>
    <property type="evidence" value="ECO:0007669"/>
    <property type="project" value="TreeGrafter"/>
</dbReference>
<name>A0A8H6ZBX5_9AGAR</name>
<dbReference type="PANTHER" id="PTHR31642">
    <property type="entry name" value="TRICHOTHECENE 3-O-ACETYLTRANSFERASE"/>
    <property type="match status" value="1"/>
</dbReference>
<proteinExistence type="predicted"/>
<dbReference type="InterPro" id="IPR050317">
    <property type="entry name" value="Plant_Fungal_Acyltransferase"/>
</dbReference>
<dbReference type="SUPFAM" id="SSF52777">
    <property type="entry name" value="CoA-dependent acyltransferases"/>
    <property type="match status" value="2"/>
</dbReference>
<dbReference type="InterPro" id="IPR023213">
    <property type="entry name" value="CAT-like_dom_sf"/>
</dbReference>